<dbReference type="Pfam" id="PF03551">
    <property type="entry name" value="PadR"/>
    <property type="match status" value="1"/>
</dbReference>
<dbReference type="EMBL" id="LOCK01000061">
    <property type="protein sequence ID" value="KTE89925.1"/>
    <property type="molecule type" value="Genomic_DNA"/>
</dbReference>
<dbReference type="RefSeq" id="WP_005811154.1">
    <property type="nucleotide sequence ID" value="NZ_CABKQQ010000029.1"/>
</dbReference>
<dbReference type="InterPro" id="IPR036390">
    <property type="entry name" value="WH_DNA-bd_sf"/>
</dbReference>
<reference evidence="3 4" key="2">
    <citation type="submission" date="2015-12" db="EMBL/GenBank/DDBJ databases">
        <title>Draft Genome Sequence of Desulfitobacterium hafniense Strain DH, a Sulfate-reducing Bacterium Isolated from Paddy Soils.</title>
        <authorList>
            <person name="Bao P."/>
            <person name="Zhang X."/>
            <person name="Li G."/>
        </authorList>
    </citation>
    <scope>NUCLEOTIDE SEQUENCE [LARGE SCALE GENOMIC DNA]</scope>
    <source>
        <strain evidence="3 4">DH</strain>
    </source>
</reference>
<evidence type="ECO:0000313" key="4">
    <source>
        <dbReference type="Proteomes" id="UP000054623"/>
    </source>
</evidence>
<evidence type="ECO:0000313" key="3">
    <source>
        <dbReference type="EMBL" id="KTE89925.1"/>
    </source>
</evidence>
<dbReference type="PATRIC" id="fig|49338.4.peg.2609"/>
<protein>
    <submittedName>
        <fullName evidence="3">PadR family transcriptional regulator</fullName>
    </submittedName>
    <submittedName>
        <fullName evidence="2">Transcriptional regulator PadR-like family</fullName>
    </submittedName>
</protein>
<dbReference type="PANTHER" id="PTHR33169:SF14">
    <property type="entry name" value="TRANSCRIPTIONAL REGULATOR RV3488"/>
    <property type="match status" value="1"/>
</dbReference>
<sequence length="114" mass="12866">MKIDKGLIGGSTNLLVLTLLQEQDRYGYEIIKELESRSDSTFLFKEGTLYPVLHKLENNGLVTSYMVKGETGKERKYYKITGKGQKQLAEEKQTWETFSVSVNKVIGGNAHAFS</sequence>
<proteinExistence type="predicted"/>
<dbReference type="EMBL" id="LK996017">
    <property type="protein sequence ID" value="CDX02315.1"/>
    <property type="molecule type" value="Genomic_DNA"/>
</dbReference>
<name>A0A098B1S5_DESHA</name>
<feature type="domain" description="Transcription regulator PadR N-terminal" evidence="1">
    <location>
        <begin position="16"/>
        <end position="90"/>
    </location>
</feature>
<dbReference type="PANTHER" id="PTHR33169">
    <property type="entry name" value="PADR-FAMILY TRANSCRIPTIONAL REGULATOR"/>
    <property type="match status" value="1"/>
</dbReference>
<organism evidence="2">
    <name type="scientific">Desulfitobacterium hafniense</name>
    <name type="common">Desulfitobacterium frappieri</name>
    <dbReference type="NCBI Taxonomy" id="49338"/>
    <lineage>
        <taxon>Bacteria</taxon>
        <taxon>Bacillati</taxon>
        <taxon>Bacillota</taxon>
        <taxon>Clostridia</taxon>
        <taxon>Eubacteriales</taxon>
        <taxon>Desulfitobacteriaceae</taxon>
        <taxon>Desulfitobacterium</taxon>
    </lineage>
</organism>
<dbReference type="InterPro" id="IPR005149">
    <property type="entry name" value="Tscrpt_reg_PadR_N"/>
</dbReference>
<dbReference type="SUPFAM" id="SSF46785">
    <property type="entry name" value="Winged helix' DNA-binding domain"/>
    <property type="match status" value="1"/>
</dbReference>
<reference evidence="2" key="1">
    <citation type="submission" date="2014-07" db="EMBL/GenBank/DDBJ databases">
        <authorList>
            <person name="Hornung V.Bastian."/>
        </authorList>
    </citation>
    <scope>NUCLEOTIDE SEQUENCE</scope>
    <source>
        <strain evidence="2">PCE-S</strain>
    </source>
</reference>
<accession>A0A098B1S5</accession>
<dbReference type="InterPro" id="IPR036388">
    <property type="entry name" value="WH-like_DNA-bd_sf"/>
</dbReference>
<dbReference type="OrthoDB" id="9808017at2"/>
<dbReference type="AlphaFoldDB" id="A0A098B1S5"/>
<evidence type="ECO:0000313" key="2">
    <source>
        <dbReference type="EMBL" id="CDX02315.1"/>
    </source>
</evidence>
<dbReference type="Proteomes" id="UP000054623">
    <property type="component" value="Unassembled WGS sequence"/>
</dbReference>
<gene>
    <name evidence="3" type="ORF">AT727_11300</name>
    <name evidence="2" type="ORF">DPCES_2428</name>
</gene>
<dbReference type="InterPro" id="IPR052509">
    <property type="entry name" value="Metal_resp_DNA-bind_regulator"/>
</dbReference>
<evidence type="ECO:0000259" key="1">
    <source>
        <dbReference type="Pfam" id="PF03551"/>
    </source>
</evidence>
<dbReference type="Gene3D" id="1.10.10.10">
    <property type="entry name" value="Winged helix-like DNA-binding domain superfamily/Winged helix DNA-binding domain"/>
    <property type="match status" value="1"/>
</dbReference>